<protein>
    <submittedName>
        <fullName evidence="1">Uncharacterized protein</fullName>
    </submittedName>
</protein>
<evidence type="ECO:0000313" key="2">
    <source>
        <dbReference type="Proteomes" id="UP000703269"/>
    </source>
</evidence>
<gene>
    <name evidence="1" type="ORF">PsYK624_081110</name>
</gene>
<comment type="caution">
    <text evidence="1">The sequence shown here is derived from an EMBL/GenBank/DDBJ whole genome shotgun (WGS) entry which is preliminary data.</text>
</comment>
<dbReference type="Proteomes" id="UP000703269">
    <property type="component" value="Unassembled WGS sequence"/>
</dbReference>
<sequence>MRVTATIVAAPTIDGVVVMQPQDVPLAALSQVTAGTLTLDEFFITQDFAATSLDQEVEFIARLTRAIIMSLSPSVPVTSLVIVNPLPSSVLRHRATHDGTHLIPRLRRVLNPLDAHLGRRLDGGGLQRVEFATERQGSVSPLASDEQPRVREFFPVLADQRAI</sequence>
<accession>A0A9P3LEU5</accession>
<proteinExistence type="predicted"/>
<keyword evidence="2" id="KW-1185">Reference proteome</keyword>
<dbReference type="AlphaFoldDB" id="A0A9P3LEU5"/>
<evidence type="ECO:0000313" key="1">
    <source>
        <dbReference type="EMBL" id="GJE91959.1"/>
    </source>
</evidence>
<organism evidence="1 2">
    <name type="scientific">Phanerochaete sordida</name>
    <dbReference type="NCBI Taxonomy" id="48140"/>
    <lineage>
        <taxon>Eukaryota</taxon>
        <taxon>Fungi</taxon>
        <taxon>Dikarya</taxon>
        <taxon>Basidiomycota</taxon>
        <taxon>Agaricomycotina</taxon>
        <taxon>Agaricomycetes</taxon>
        <taxon>Polyporales</taxon>
        <taxon>Phanerochaetaceae</taxon>
        <taxon>Phanerochaete</taxon>
    </lineage>
</organism>
<reference evidence="1 2" key="1">
    <citation type="submission" date="2021-08" db="EMBL/GenBank/DDBJ databases">
        <title>Draft Genome Sequence of Phanerochaete sordida strain YK-624.</title>
        <authorList>
            <person name="Mori T."/>
            <person name="Dohra H."/>
            <person name="Suzuki T."/>
            <person name="Kawagishi H."/>
            <person name="Hirai H."/>
        </authorList>
    </citation>
    <scope>NUCLEOTIDE SEQUENCE [LARGE SCALE GENOMIC DNA]</scope>
    <source>
        <strain evidence="1 2">YK-624</strain>
    </source>
</reference>
<dbReference type="EMBL" id="BPQB01000024">
    <property type="protein sequence ID" value="GJE91959.1"/>
    <property type="molecule type" value="Genomic_DNA"/>
</dbReference>
<name>A0A9P3LEU5_9APHY</name>